<dbReference type="CDD" id="cd02440">
    <property type="entry name" value="AdoMet_MTases"/>
    <property type="match status" value="1"/>
</dbReference>
<dbReference type="PANTHER" id="PTHR43667:SF1">
    <property type="entry name" value="CYCLOPROPANE-FATTY-ACYL-PHOSPHOLIPID SYNTHASE"/>
    <property type="match status" value="1"/>
</dbReference>
<dbReference type="GO" id="GO:0008168">
    <property type="term" value="F:methyltransferase activity"/>
    <property type="evidence" value="ECO:0007669"/>
    <property type="project" value="UniProtKB-KW"/>
</dbReference>
<keyword evidence="3" id="KW-0808">Transferase</keyword>
<evidence type="ECO:0000256" key="1">
    <source>
        <dbReference type="ARBA" id="ARBA00010815"/>
    </source>
</evidence>
<dbReference type="InterPro" id="IPR029063">
    <property type="entry name" value="SAM-dependent_MTases_sf"/>
</dbReference>
<dbReference type="PIRSF" id="PIRSF003085">
    <property type="entry name" value="CMAS"/>
    <property type="match status" value="1"/>
</dbReference>
<dbReference type="SUPFAM" id="SSF53335">
    <property type="entry name" value="S-adenosyl-L-methionine-dependent methyltransferases"/>
    <property type="match status" value="1"/>
</dbReference>
<keyword evidence="7" id="KW-1185">Reference proteome</keyword>
<keyword evidence="5" id="KW-0443">Lipid metabolism</keyword>
<dbReference type="Proteomes" id="UP000243904">
    <property type="component" value="Chromosome I"/>
</dbReference>
<keyword evidence="4" id="KW-0949">S-adenosyl-L-methionine</keyword>
<dbReference type="GO" id="GO:0008610">
    <property type="term" value="P:lipid biosynthetic process"/>
    <property type="evidence" value="ECO:0007669"/>
    <property type="project" value="InterPro"/>
</dbReference>
<dbReference type="Gene3D" id="3.40.50.150">
    <property type="entry name" value="Vaccinia Virus protein VP39"/>
    <property type="match status" value="1"/>
</dbReference>
<name>A0A1H1RHZ1_9BRAD</name>
<protein>
    <submittedName>
        <fullName evidence="6">Cyclopropane-fatty-acyl-phospholipid synthase</fullName>
    </submittedName>
</protein>
<evidence type="ECO:0000313" key="6">
    <source>
        <dbReference type="EMBL" id="SDS35320.1"/>
    </source>
</evidence>
<evidence type="ECO:0000256" key="2">
    <source>
        <dbReference type="ARBA" id="ARBA00022603"/>
    </source>
</evidence>
<evidence type="ECO:0000256" key="5">
    <source>
        <dbReference type="ARBA" id="ARBA00023098"/>
    </source>
</evidence>
<dbReference type="Pfam" id="PF02353">
    <property type="entry name" value="CMAS"/>
    <property type="match status" value="1"/>
</dbReference>
<accession>A0A1H1RHZ1</accession>
<reference evidence="7" key="1">
    <citation type="submission" date="2016-10" db="EMBL/GenBank/DDBJ databases">
        <authorList>
            <person name="Varghese N."/>
            <person name="Submissions S."/>
        </authorList>
    </citation>
    <scope>NUCLEOTIDE SEQUENCE [LARGE SCALE GENOMIC DNA]</scope>
    <source>
        <strain evidence="7">GAS369</strain>
    </source>
</reference>
<dbReference type="GO" id="GO:0032259">
    <property type="term" value="P:methylation"/>
    <property type="evidence" value="ECO:0007669"/>
    <property type="project" value="UniProtKB-KW"/>
</dbReference>
<gene>
    <name evidence="6" type="ORF">SAMN05444158_1794</name>
</gene>
<dbReference type="EMBL" id="LT629750">
    <property type="protein sequence ID" value="SDS35320.1"/>
    <property type="molecule type" value="Genomic_DNA"/>
</dbReference>
<dbReference type="AlphaFoldDB" id="A0A1H1RHZ1"/>
<dbReference type="InterPro" id="IPR050723">
    <property type="entry name" value="CFA/CMAS"/>
</dbReference>
<comment type="similarity">
    <text evidence="1">Belongs to the CFA/CMAS family.</text>
</comment>
<evidence type="ECO:0000256" key="4">
    <source>
        <dbReference type="ARBA" id="ARBA00022691"/>
    </source>
</evidence>
<evidence type="ECO:0000256" key="3">
    <source>
        <dbReference type="ARBA" id="ARBA00022679"/>
    </source>
</evidence>
<organism evidence="6 7">
    <name type="scientific">Bradyrhizobium canariense</name>
    <dbReference type="NCBI Taxonomy" id="255045"/>
    <lineage>
        <taxon>Bacteria</taxon>
        <taxon>Pseudomonadati</taxon>
        <taxon>Pseudomonadota</taxon>
        <taxon>Alphaproteobacteria</taxon>
        <taxon>Hyphomicrobiales</taxon>
        <taxon>Nitrobacteraceae</taxon>
        <taxon>Bradyrhizobium</taxon>
    </lineage>
</organism>
<keyword evidence="2" id="KW-0489">Methyltransferase</keyword>
<dbReference type="PANTHER" id="PTHR43667">
    <property type="entry name" value="CYCLOPROPANE-FATTY-ACYL-PHOSPHOLIPID SYNTHASE"/>
    <property type="match status" value="1"/>
</dbReference>
<sequence>MFPKRWQEPSLLPGVDTAPGSSRDRFWVVSMDRLLRYFLKQFIRRGLMTFTTASGATFSCGDGTGEPVAVRFLTTDAERRVLLNPELALGEVYMDGSFVVERGSIVDALAILMSQPEILPRWAKLQWWLRYFVRHAQQFNPRPRSKDNVARHYDLDGRLYSLFLDADKQYSCAYFETPDDSLDDAQLAKKRHVAAKLLVGPGDRVLDIGSGWGGLGLYLAEMTGADVTGITLSTEQLQVSNDRAAEKNLTRSAKFLLEDYRDIPGPFDRIVSVGMFEHVGVDFYETYFRRCAELLSDDGVMVLHSIGRSDGPDVTNPWIAKYIFPGGYIPALSEVIPVIERVGLLVCDIEILRLHYAETLKAWRERFMARRDEAVRLYDERFARMWEFYLASSEMAFRKQNLMNFQIQITKRQGVVPMTRDYITREETKLRGIERGKRPRLQIAGG</sequence>
<evidence type="ECO:0000313" key="7">
    <source>
        <dbReference type="Proteomes" id="UP000243904"/>
    </source>
</evidence>
<proteinExistence type="inferred from homology"/>
<dbReference type="InterPro" id="IPR003333">
    <property type="entry name" value="CMAS"/>
</dbReference>